<dbReference type="Proteomes" id="UP000501982">
    <property type="component" value="Chromosome"/>
</dbReference>
<evidence type="ECO:0000313" key="4">
    <source>
        <dbReference type="Proteomes" id="UP000501982"/>
    </source>
</evidence>
<evidence type="ECO:0000256" key="1">
    <source>
        <dbReference type="ARBA" id="ARBA00022679"/>
    </source>
</evidence>
<evidence type="ECO:0000313" key="3">
    <source>
        <dbReference type="EMBL" id="QJE30379.1"/>
    </source>
</evidence>
<dbReference type="SUPFAM" id="SSF53756">
    <property type="entry name" value="UDP-Glycosyltransferase/glycogen phosphorylase"/>
    <property type="match status" value="1"/>
</dbReference>
<dbReference type="InterPro" id="IPR001296">
    <property type="entry name" value="Glyco_trans_1"/>
</dbReference>
<name>A0A7L5EM10_PARDI</name>
<accession>A0A7L5EM10</accession>
<dbReference type="PANTHER" id="PTHR46401:SF2">
    <property type="entry name" value="GLYCOSYLTRANSFERASE WBBK-RELATED"/>
    <property type="match status" value="1"/>
</dbReference>
<gene>
    <name evidence="3" type="ORF">HHO38_19760</name>
</gene>
<dbReference type="GO" id="GO:0009103">
    <property type="term" value="P:lipopolysaccharide biosynthetic process"/>
    <property type="evidence" value="ECO:0007669"/>
    <property type="project" value="TreeGrafter"/>
</dbReference>
<dbReference type="PANTHER" id="PTHR46401">
    <property type="entry name" value="GLYCOSYLTRANSFERASE WBBK-RELATED"/>
    <property type="match status" value="1"/>
</dbReference>
<protein>
    <submittedName>
        <fullName evidence="3">Glycosyltransferase family 4 protein</fullName>
    </submittedName>
</protein>
<dbReference type="EMBL" id="CP051672">
    <property type="protein sequence ID" value="QJE30379.1"/>
    <property type="molecule type" value="Genomic_DNA"/>
</dbReference>
<dbReference type="RefSeq" id="WP_170106308.1">
    <property type="nucleotide sequence ID" value="NZ_CP051672.1"/>
</dbReference>
<dbReference type="Pfam" id="PF00534">
    <property type="entry name" value="Glycos_transf_1"/>
    <property type="match status" value="1"/>
</dbReference>
<dbReference type="Gene3D" id="3.40.50.2000">
    <property type="entry name" value="Glycogen Phosphorylase B"/>
    <property type="match status" value="2"/>
</dbReference>
<dbReference type="AlphaFoldDB" id="A0A7L5EM10"/>
<dbReference type="CDD" id="cd03794">
    <property type="entry name" value="GT4_WbuB-like"/>
    <property type="match status" value="1"/>
</dbReference>
<evidence type="ECO:0000259" key="2">
    <source>
        <dbReference type="Pfam" id="PF00534"/>
    </source>
</evidence>
<sequence length="400" mass="46500">MNIIFLTLGRISNIEDSGIYTDLVREFIRNGHSMYIVTPAERRYHQSTRLCDNGNVHILRVKTLNIQKTSYIEKGIGTLLLEIQYLWAINKYWRNIKFDLILYSTPPITFNKIICTLKKRWQAKTYLMLKDIFPQNAIDLELFSKNSIMYKFFRRKEERLYSISDYIGCTSPANIEFVLSHNPTVDPSKLCICPNCVELMDRAKEDKKQSKLLKELNIPMDKVLFIYGGNLGKPQGIDFLLEILEANEKKSSSYFIIIGAGTEYDKVKSWYNIHNPQNSCLLSYLPKDKYNDLVGLCDVGLVFLDKRFTVPNTPSRILPYMEYCMPILMAIDTHTDIGSIALNNGFGLWTESGNIDAFMELVEYMVEDEQRRKEMGKKGYKYLCENYTVEKGYEAIMKNF</sequence>
<organism evidence="3 4">
    <name type="scientific">Parabacteroides distasonis</name>
    <dbReference type="NCBI Taxonomy" id="823"/>
    <lineage>
        <taxon>Bacteria</taxon>
        <taxon>Pseudomonadati</taxon>
        <taxon>Bacteroidota</taxon>
        <taxon>Bacteroidia</taxon>
        <taxon>Bacteroidales</taxon>
        <taxon>Tannerellaceae</taxon>
        <taxon>Parabacteroides</taxon>
    </lineage>
</organism>
<keyword evidence="1 3" id="KW-0808">Transferase</keyword>
<proteinExistence type="predicted"/>
<dbReference type="GO" id="GO:0016757">
    <property type="term" value="F:glycosyltransferase activity"/>
    <property type="evidence" value="ECO:0007669"/>
    <property type="project" value="InterPro"/>
</dbReference>
<reference evidence="3 4" key="1">
    <citation type="submission" date="2020-04" db="EMBL/GenBank/DDBJ databases">
        <title>Complete Genomes and Methylome analysis of CBBP consortium that reverse antibiotic-induced susceptibility to vancomycin-resistant Enterococcus faecium infection.</title>
        <authorList>
            <person name="Fomenkov A."/>
            <person name="Zhang Z."/>
            <person name="Pamer E."/>
            <person name="Roberts R.J."/>
        </authorList>
    </citation>
    <scope>NUCLEOTIDE SEQUENCE [LARGE SCALE GENOMIC DNA]</scope>
    <source>
        <strain evidence="4">CBBP</strain>
    </source>
</reference>
<feature type="domain" description="Glycosyl transferase family 1" evidence="2">
    <location>
        <begin position="211"/>
        <end position="381"/>
    </location>
</feature>